<dbReference type="GO" id="GO:0005694">
    <property type="term" value="C:chromosome"/>
    <property type="evidence" value="ECO:0007669"/>
    <property type="project" value="UniProtKB-SubCell"/>
</dbReference>
<evidence type="ECO:0000256" key="6">
    <source>
        <dbReference type="ARBA" id="ARBA00022691"/>
    </source>
</evidence>
<dbReference type="InterPro" id="IPR050777">
    <property type="entry name" value="SET2_Histone-Lys_MeTrsfase"/>
</dbReference>
<accession>A0A139AQM0</accession>
<evidence type="ECO:0000259" key="9">
    <source>
        <dbReference type="PROSITE" id="PS50868"/>
    </source>
</evidence>
<dbReference type="PROSITE" id="PS50868">
    <property type="entry name" value="POST_SET"/>
    <property type="match status" value="1"/>
</dbReference>
<dbReference type="OrthoDB" id="422362at2759"/>
<dbReference type="PROSITE" id="PS50280">
    <property type="entry name" value="SET"/>
    <property type="match status" value="1"/>
</dbReference>
<evidence type="ECO:0000256" key="1">
    <source>
        <dbReference type="ARBA" id="ARBA00004123"/>
    </source>
</evidence>
<organism evidence="10 11">
    <name type="scientific">Gonapodya prolifera (strain JEL478)</name>
    <name type="common">Monoblepharis prolifera</name>
    <dbReference type="NCBI Taxonomy" id="1344416"/>
    <lineage>
        <taxon>Eukaryota</taxon>
        <taxon>Fungi</taxon>
        <taxon>Fungi incertae sedis</taxon>
        <taxon>Chytridiomycota</taxon>
        <taxon>Chytridiomycota incertae sedis</taxon>
        <taxon>Monoblepharidomycetes</taxon>
        <taxon>Monoblepharidales</taxon>
        <taxon>Gonapodyaceae</taxon>
        <taxon>Gonapodya</taxon>
    </lineage>
</organism>
<keyword evidence="3" id="KW-0158">Chromosome</keyword>
<proteinExistence type="predicted"/>
<gene>
    <name evidence="10" type="ORF">M427DRAFT_86511</name>
</gene>
<feature type="domain" description="Post-SET" evidence="9">
    <location>
        <begin position="112"/>
        <end position="127"/>
    </location>
</feature>
<dbReference type="EMBL" id="KQ965740">
    <property type="protein sequence ID" value="KXS19061.1"/>
    <property type="molecule type" value="Genomic_DNA"/>
</dbReference>
<protein>
    <submittedName>
        <fullName evidence="10">Histone-lysine N-methyltransferase ash1</fullName>
    </submittedName>
</protein>
<feature type="domain" description="SET" evidence="8">
    <location>
        <begin position="1"/>
        <end position="105"/>
    </location>
</feature>
<evidence type="ECO:0000256" key="4">
    <source>
        <dbReference type="ARBA" id="ARBA00022603"/>
    </source>
</evidence>
<evidence type="ECO:0000256" key="7">
    <source>
        <dbReference type="ARBA" id="ARBA00023242"/>
    </source>
</evidence>
<feature type="non-terminal residue" evidence="10">
    <location>
        <position position="1"/>
    </location>
</feature>
<keyword evidence="7" id="KW-0539">Nucleus</keyword>
<evidence type="ECO:0000256" key="5">
    <source>
        <dbReference type="ARBA" id="ARBA00022679"/>
    </source>
</evidence>
<dbReference type="InterPro" id="IPR001214">
    <property type="entry name" value="SET_dom"/>
</dbReference>
<keyword evidence="4 10" id="KW-0489">Methyltransferase</keyword>
<feature type="non-terminal residue" evidence="10">
    <location>
        <position position="127"/>
    </location>
</feature>
<dbReference type="AlphaFoldDB" id="A0A139AQM0"/>
<dbReference type="Pfam" id="PF00856">
    <property type="entry name" value="SET"/>
    <property type="match status" value="1"/>
</dbReference>
<dbReference type="GO" id="GO:0005634">
    <property type="term" value="C:nucleus"/>
    <property type="evidence" value="ECO:0007669"/>
    <property type="project" value="UniProtKB-SubCell"/>
</dbReference>
<dbReference type="SUPFAM" id="SSF82199">
    <property type="entry name" value="SET domain"/>
    <property type="match status" value="1"/>
</dbReference>
<comment type="subcellular location">
    <subcellularLocation>
        <location evidence="2">Chromosome</location>
    </subcellularLocation>
    <subcellularLocation>
        <location evidence="1">Nucleus</location>
    </subcellularLocation>
</comment>
<evidence type="ECO:0000259" key="8">
    <source>
        <dbReference type="PROSITE" id="PS50280"/>
    </source>
</evidence>
<keyword evidence="11" id="KW-1185">Reference proteome</keyword>
<dbReference type="Proteomes" id="UP000070544">
    <property type="component" value="Unassembled WGS sequence"/>
</dbReference>
<dbReference type="InterPro" id="IPR003616">
    <property type="entry name" value="Post-SET_dom"/>
</dbReference>
<dbReference type="STRING" id="1344416.A0A139AQM0"/>
<evidence type="ECO:0000256" key="3">
    <source>
        <dbReference type="ARBA" id="ARBA00022454"/>
    </source>
</evidence>
<sequence length="127" mass="14386">FGLRTLVPIAKGSLVCEYRGEIISEDTCLNRMSTIYANNHAFYMLEYQEGEVIDAHRKGTEARFVNHSCDPNCHIEKWGIGGEYAVGLFASEDIPARTELTYDYRYENVGQEMQKCLCGASKCRGFI</sequence>
<dbReference type="InterPro" id="IPR046341">
    <property type="entry name" value="SET_dom_sf"/>
</dbReference>
<dbReference type="SMART" id="SM00317">
    <property type="entry name" value="SET"/>
    <property type="match status" value="1"/>
</dbReference>
<dbReference type="GO" id="GO:0032259">
    <property type="term" value="P:methylation"/>
    <property type="evidence" value="ECO:0007669"/>
    <property type="project" value="UniProtKB-KW"/>
</dbReference>
<dbReference type="Gene3D" id="2.170.270.10">
    <property type="entry name" value="SET domain"/>
    <property type="match status" value="1"/>
</dbReference>
<keyword evidence="6" id="KW-0949">S-adenosyl-L-methionine</keyword>
<reference evidence="10 11" key="1">
    <citation type="journal article" date="2015" name="Genome Biol. Evol.">
        <title>Phylogenomic analyses indicate that early fungi evolved digesting cell walls of algal ancestors of land plants.</title>
        <authorList>
            <person name="Chang Y."/>
            <person name="Wang S."/>
            <person name="Sekimoto S."/>
            <person name="Aerts A.L."/>
            <person name="Choi C."/>
            <person name="Clum A."/>
            <person name="LaButti K.M."/>
            <person name="Lindquist E.A."/>
            <person name="Yee Ngan C."/>
            <person name="Ohm R.A."/>
            <person name="Salamov A.A."/>
            <person name="Grigoriev I.V."/>
            <person name="Spatafora J.W."/>
            <person name="Berbee M.L."/>
        </authorList>
    </citation>
    <scope>NUCLEOTIDE SEQUENCE [LARGE SCALE GENOMIC DNA]</scope>
    <source>
        <strain evidence="10 11">JEL478</strain>
    </source>
</reference>
<keyword evidence="5 10" id="KW-0808">Transferase</keyword>
<evidence type="ECO:0000313" key="11">
    <source>
        <dbReference type="Proteomes" id="UP000070544"/>
    </source>
</evidence>
<dbReference type="PANTHER" id="PTHR22884">
    <property type="entry name" value="SET DOMAIN PROTEINS"/>
    <property type="match status" value="1"/>
</dbReference>
<evidence type="ECO:0000256" key="2">
    <source>
        <dbReference type="ARBA" id="ARBA00004286"/>
    </source>
</evidence>
<name>A0A139AQM0_GONPJ</name>
<evidence type="ECO:0000313" key="10">
    <source>
        <dbReference type="EMBL" id="KXS19061.1"/>
    </source>
</evidence>
<dbReference type="GO" id="GO:0008168">
    <property type="term" value="F:methyltransferase activity"/>
    <property type="evidence" value="ECO:0007669"/>
    <property type="project" value="UniProtKB-KW"/>
</dbReference>
<dbReference type="OMA" id="FRIDRHE"/>